<proteinExistence type="predicted"/>
<comment type="caution">
    <text evidence="2">The sequence shown here is derived from an EMBL/GenBank/DDBJ whole genome shotgun (WGS) entry which is preliminary data.</text>
</comment>
<keyword evidence="1" id="KW-0732">Signal</keyword>
<accession>A0A8S9Z732</accession>
<gene>
    <name evidence="2" type="ORF">Mgra_00009727</name>
</gene>
<reference evidence="2" key="1">
    <citation type="journal article" date="2020" name="Ecol. Evol.">
        <title>Genome structure and content of the rice root-knot nematode (Meloidogyne graminicola).</title>
        <authorList>
            <person name="Phan N.T."/>
            <person name="Danchin E.G.J."/>
            <person name="Klopp C."/>
            <person name="Perfus-Barbeoch L."/>
            <person name="Kozlowski D.K."/>
            <person name="Koutsovoulos G.D."/>
            <person name="Lopez-Roques C."/>
            <person name="Bouchez O."/>
            <person name="Zahm M."/>
            <person name="Besnard G."/>
            <person name="Bellafiore S."/>
        </authorList>
    </citation>
    <scope>NUCLEOTIDE SEQUENCE</scope>
    <source>
        <strain evidence="2">VN-18</strain>
    </source>
</reference>
<feature type="signal peptide" evidence="1">
    <location>
        <begin position="1"/>
        <end position="19"/>
    </location>
</feature>
<name>A0A8S9Z732_9BILA</name>
<feature type="chain" id="PRO_5035898459" evidence="1">
    <location>
        <begin position="20"/>
        <end position="123"/>
    </location>
</feature>
<dbReference type="EMBL" id="JABEBT010000179">
    <property type="protein sequence ID" value="KAF7626089.1"/>
    <property type="molecule type" value="Genomic_DNA"/>
</dbReference>
<dbReference type="Proteomes" id="UP000605970">
    <property type="component" value="Unassembled WGS sequence"/>
</dbReference>
<protein>
    <submittedName>
        <fullName evidence="2">Uncharacterized protein</fullName>
    </submittedName>
</protein>
<evidence type="ECO:0000313" key="3">
    <source>
        <dbReference type="Proteomes" id="UP000605970"/>
    </source>
</evidence>
<sequence length="123" mass="14034">MFFIFVLFNIFLLMDVGDSYNCYDEVETEKIKVKSTCDTENESLKIIAEKFGITEIKCMHISCSDGSYVKSCGECKAKSSEKNNVKCKCYECTSELCNSGIMSQFNWFIIFGLLFICIGEQKI</sequence>
<organism evidence="2 3">
    <name type="scientific">Meloidogyne graminicola</name>
    <dbReference type="NCBI Taxonomy" id="189291"/>
    <lineage>
        <taxon>Eukaryota</taxon>
        <taxon>Metazoa</taxon>
        <taxon>Ecdysozoa</taxon>
        <taxon>Nematoda</taxon>
        <taxon>Chromadorea</taxon>
        <taxon>Rhabditida</taxon>
        <taxon>Tylenchina</taxon>
        <taxon>Tylenchomorpha</taxon>
        <taxon>Tylenchoidea</taxon>
        <taxon>Meloidogynidae</taxon>
        <taxon>Meloidogyninae</taxon>
        <taxon>Meloidogyne</taxon>
    </lineage>
</organism>
<keyword evidence="3" id="KW-1185">Reference proteome</keyword>
<dbReference type="AlphaFoldDB" id="A0A8S9Z732"/>
<evidence type="ECO:0000256" key="1">
    <source>
        <dbReference type="SAM" id="SignalP"/>
    </source>
</evidence>
<evidence type="ECO:0000313" key="2">
    <source>
        <dbReference type="EMBL" id="KAF7626089.1"/>
    </source>
</evidence>